<evidence type="ECO:0000256" key="7">
    <source>
        <dbReference type="ARBA" id="ARBA00049442"/>
    </source>
</evidence>
<dbReference type="InterPro" id="IPR013708">
    <property type="entry name" value="Shikimate_DH-bd_N"/>
</dbReference>
<feature type="binding site" evidence="8">
    <location>
        <position position="65"/>
    </location>
    <ligand>
        <name>shikimate</name>
        <dbReference type="ChEBI" id="CHEBI:36208"/>
    </ligand>
</feature>
<dbReference type="PANTHER" id="PTHR21089">
    <property type="entry name" value="SHIKIMATE DEHYDROGENASE"/>
    <property type="match status" value="1"/>
</dbReference>
<evidence type="ECO:0000313" key="13">
    <source>
        <dbReference type="Proteomes" id="UP001153050"/>
    </source>
</evidence>
<accession>A0ABN8JKE6</accession>
<dbReference type="EC" id="1.1.1.25" evidence="2 8"/>
<feature type="domain" description="SDH C-terminal" evidence="11">
    <location>
        <begin position="242"/>
        <end position="264"/>
    </location>
</feature>
<feature type="binding site" evidence="8">
    <location>
        <position position="221"/>
    </location>
    <ligand>
        <name>shikimate</name>
        <dbReference type="ChEBI" id="CHEBI:36208"/>
    </ligand>
</feature>
<evidence type="ECO:0000256" key="2">
    <source>
        <dbReference type="ARBA" id="ARBA00012962"/>
    </source>
</evidence>
<dbReference type="Pfam" id="PF01488">
    <property type="entry name" value="Shikimate_DH"/>
    <property type="match status" value="1"/>
</dbReference>
<feature type="binding site" evidence="8">
    <location>
        <position position="242"/>
    </location>
    <ligand>
        <name>NADP(+)</name>
        <dbReference type="ChEBI" id="CHEBI:58349"/>
    </ligand>
</feature>
<gene>
    <name evidence="8 12" type="primary">aroE</name>
    <name evidence="12" type="ORF">MES5069_200007</name>
</gene>
<comment type="catalytic activity">
    <reaction evidence="7 8">
        <text>shikimate + NADP(+) = 3-dehydroshikimate + NADPH + H(+)</text>
        <dbReference type="Rhea" id="RHEA:17737"/>
        <dbReference type="ChEBI" id="CHEBI:15378"/>
        <dbReference type="ChEBI" id="CHEBI:16630"/>
        <dbReference type="ChEBI" id="CHEBI:36208"/>
        <dbReference type="ChEBI" id="CHEBI:57783"/>
        <dbReference type="ChEBI" id="CHEBI:58349"/>
        <dbReference type="EC" id="1.1.1.25"/>
    </reaction>
</comment>
<evidence type="ECO:0000259" key="9">
    <source>
        <dbReference type="Pfam" id="PF01488"/>
    </source>
</evidence>
<evidence type="ECO:0000256" key="4">
    <source>
        <dbReference type="ARBA" id="ARBA00022857"/>
    </source>
</evidence>
<feature type="active site" description="Proton acceptor" evidence="8">
    <location>
        <position position="69"/>
    </location>
</feature>
<evidence type="ECO:0000256" key="1">
    <source>
        <dbReference type="ARBA" id="ARBA00004871"/>
    </source>
</evidence>
<sequence>MAEAAKKAFVTGHPVAHSRSPKIHAYWLAKYGIDGSYRAIDIAPEAFAEFVETLEANGYRGGNVTIPHKESAFALATRLDAAAEQIGAANTLWFEDGTLWGGNTDAYGFAANLNEHSPGWATNGPAVVLGAGGAARAVIQALKQRGIDDIRVVNRTLARAEELRHRFGAGVSAHGTAATGELLADAGLLVNTSALGMHGNEGLSADPARLPDHAIVTDIVYVPLETPLLAAAKARGLKTVDGLGMLLHQAVPGFERWFGIRPEVTAELRQMIVANLGAQGLGAQGMTRE</sequence>
<dbReference type="Gene3D" id="3.40.50.720">
    <property type="entry name" value="NAD(P)-binding Rossmann-like Domain"/>
    <property type="match status" value="1"/>
</dbReference>
<feature type="binding site" evidence="8">
    <location>
        <position position="249"/>
    </location>
    <ligand>
        <name>shikimate</name>
        <dbReference type="ChEBI" id="CHEBI:36208"/>
    </ligand>
</feature>
<dbReference type="InterPro" id="IPR036291">
    <property type="entry name" value="NAD(P)-bd_dom_sf"/>
</dbReference>
<comment type="caution">
    <text evidence="8">Lacks conserved residue(s) required for the propagation of feature annotation.</text>
</comment>
<comment type="function">
    <text evidence="8">Involved in the biosynthesis of the chorismate, which leads to the biosynthesis of aromatic amino acids. Catalyzes the reversible NADPH linked reduction of 3-dehydroshikimate (DHSA) to yield shikimate (SA).</text>
</comment>
<dbReference type="CDD" id="cd01065">
    <property type="entry name" value="NAD_bind_Shikimate_DH"/>
    <property type="match status" value="1"/>
</dbReference>
<dbReference type="Gene3D" id="3.40.50.10860">
    <property type="entry name" value="Leucine Dehydrogenase, chain A, domain 1"/>
    <property type="match status" value="1"/>
</dbReference>
<dbReference type="PANTHER" id="PTHR21089:SF1">
    <property type="entry name" value="BIFUNCTIONAL 3-DEHYDROQUINATE DEHYDRATASE_SHIKIMATE DEHYDROGENASE, CHLOROPLASTIC"/>
    <property type="match status" value="1"/>
</dbReference>
<dbReference type="NCBIfam" id="TIGR00507">
    <property type="entry name" value="aroE"/>
    <property type="match status" value="1"/>
</dbReference>
<proteinExistence type="inferred from homology"/>
<reference evidence="12 13" key="1">
    <citation type="submission" date="2022-03" db="EMBL/GenBank/DDBJ databases">
        <authorList>
            <person name="Brunel B."/>
        </authorList>
    </citation>
    <scope>NUCLEOTIDE SEQUENCE [LARGE SCALE GENOMIC DNA]</scope>
    <source>
        <strain evidence="12">STM5069sample</strain>
    </source>
</reference>
<dbReference type="SUPFAM" id="SSF51735">
    <property type="entry name" value="NAD(P)-binding Rossmann-fold domains"/>
    <property type="match status" value="1"/>
</dbReference>
<keyword evidence="13" id="KW-1185">Reference proteome</keyword>
<name>A0ABN8JKE6_9HYPH</name>
<feature type="binding site" evidence="8">
    <location>
        <position position="90"/>
    </location>
    <ligand>
        <name>shikimate</name>
        <dbReference type="ChEBI" id="CHEBI:36208"/>
    </ligand>
</feature>
<comment type="pathway">
    <text evidence="1 8">Metabolic intermediate biosynthesis; chorismate biosynthesis; chorismate from D-erythrose 4-phosphate and phosphoenolpyruvate: step 4/7.</text>
</comment>
<evidence type="ECO:0000259" key="11">
    <source>
        <dbReference type="Pfam" id="PF18317"/>
    </source>
</evidence>
<dbReference type="InterPro" id="IPR022893">
    <property type="entry name" value="Shikimate_DH_fam"/>
</dbReference>
<protein>
    <recommendedName>
        <fullName evidence="2 8">Shikimate dehydrogenase (NADP(+))</fullName>
        <shortName evidence="8">SDH</shortName>
        <ecNumber evidence="2 8">1.1.1.25</ecNumber>
    </recommendedName>
</protein>
<dbReference type="SUPFAM" id="SSF53223">
    <property type="entry name" value="Aminoacid dehydrogenase-like, N-terminal domain"/>
    <property type="match status" value="1"/>
</dbReference>
<feature type="binding site" evidence="8">
    <location>
        <begin position="154"/>
        <end position="159"/>
    </location>
    <ligand>
        <name>NADP(+)</name>
        <dbReference type="ChEBI" id="CHEBI:58349"/>
    </ligand>
</feature>
<comment type="subunit">
    <text evidence="8">Homodimer.</text>
</comment>
<dbReference type="Pfam" id="PF08501">
    <property type="entry name" value="Shikimate_dh_N"/>
    <property type="match status" value="1"/>
</dbReference>
<dbReference type="NCBIfam" id="NF001312">
    <property type="entry name" value="PRK00258.1-4"/>
    <property type="match status" value="1"/>
</dbReference>
<keyword evidence="5 8" id="KW-0560">Oxidoreductase</keyword>
<feature type="binding site" evidence="8">
    <location>
        <position position="219"/>
    </location>
    <ligand>
        <name>NADP(+)</name>
        <dbReference type="ChEBI" id="CHEBI:58349"/>
    </ligand>
</feature>
<dbReference type="GO" id="GO:0004764">
    <property type="term" value="F:shikimate 3-dehydrogenase (NADP+) activity"/>
    <property type="evidence" value="ECO:0007669"/>
    <property type="project" value="UniProtKB-EC"/>
</dbReference>
<dbReference type="Proteomes" id="UP001153050">
    <property type="component" value="Unassembled WGS sequence"/>
</dbReference>
<evidence type="ECO:0000259" key="10">
    <source>
        <dbReference type="Pfam" id="PF08501"/>
    </source>
</evidence>
<evidence type="ECO:0000256" key="5">
    <source>
        <dbReference type="ARBA" id="ARBA00023002"/>
    </source>
</evidence>
<dbReference type="EMBL" id="CAKXZT010000113">
    <property type="protein sequence ID" value="CAH2398434.1"/>
    <property type="molecule type" value="Genomic_DNA"/>
</dbReference>
<keyword evidence="3 8" id="KW-0028">Amino-acid biosynthesis</keyword>
<evidence type="ECO:0000256" key="8">
    <source>
        <dbReference type="HAMAP-Rule" id="MF_00222"/>
    </source>
</evidence>
<dbReference type="InterPro" id="IPR006151">
    <property type="entry name" value="Shikm_DH/Glu-tRNA_Rdtase"/>
</dbReference>
<dbReference type="Pfam" id="PF18317">
    <property type="entry name" value="SDH_C"/>
    <property type="match status" value="1"/>
</dbReference>
<feature type="binding site" evidence="8">
    <location>
        <begin position="130"/>
        <end position="134"/>
    </location>
    <ligand>
        <name>NADP(+)</name>
        <dbReference type="ChEBI" id="CHEBI:58349"/>
    </ligand>
</feature>
<comment type="similarity">
    <text evidence="8">Belongs to the shikimate dehydrogenase family.</text>
</comment>
<dbReference type="InterPro" id="IPR041121">
    <property type="entry name" value="SDH_C"/>
</dbReference>
<dbReference type="HAMAP" id="MF_00222">
    <property type="entry name" value="Shikimate_DH_AroE"/>
    <property type="match status" value="1"/>
</dbReference>
<dbReference type="RefSeq" id="WP_254017553.1">
    <property type="nucleotide sequence ID" value="NZ_CAKXZT010000113.1"/>
</dbReference>
<dbReference type="InterPro" id="IPR046346">
    <property type="entry name" value="Aminoacid_DH-like_N_sf"/>
</dbReference>
<feature type="binding site" evidence="8">
    <location>
        <position position="105"/>
    </location>
    <ligand>
        <name>shikimate</name>
        <dbReference type="ChEBI" id="CHEBI:36208"/>
    </ligand>
</feature>
<evidence type="ECO:0000256" key="6">
    <source>
        <dbReference type="ARBA" id="ARBA00023141"/>
    </source>
</evidence>
<feature type="domain" description="Quinate/shikimate 5-dehydrogenase/glutamyl-tRNA reductase" evidence="9">
    <location>
        <begin position="126"/>
        <end position="189"/>
    </location>
</feature>
<feature type="binding site" evidence="8">
    <location>
        <begin position="18"/>
        <end position="20"/>
    </location>
    <ligand>
        <name>shikimate</name>
        <dbReference type="ChEBI" id="CHEBI:36208"/>
    </ligand>
</feature>
<organism evidence="12 13">
    <name type="scientific">Mesorhizobium escarrei</name>
    <dbReference type="NCBI Taxonomy" id="666018"/>
    <lineage>
        <taxon>Bacteria</taxon>
        <taxon>Pseudomonadati</taxon>
        <taxon>Pseudomonadota</taxon>
        <taxon>Alphaproteobacteria</taxon>
        <taxon>Hyphomicrobiales</taxon>
        <taxon>Phyllobacteriaceae</taxon>
        <taxon>Mesorhizobium</taxon>
    </lineage>
</organism>
<keyword evidence="4 8" id="KW-0521">NADP</keyword>
<keyword evidence="6 8" id="KW-0057">Aromatic amino acid biosynthesis</keyword>
<feature type="domain" description="Shikimate dehydrogenase substrate binding N-terminal" evidence="10">
    <location>
        <begin position="10"/>
        <end position="92"/>
    </location>
</feature>
<evidence type="ECO:0000256" key="3">
    <source>
        <dbReference type="ARBA" id="ARBA00022605"/>
    </source>
</evidence>
<evidence type="ECO:0000313" key="12">
    <source>
        <dbReference type="EMBL" id="CAH2398434.1"/>
    </source>
</evidence>
<dbReference type="InterPro" id="IPR011342">
    <property type="entry name" value="Shikimate_DH"/>
</dbReference>
<comment type="caution">
    <text evidence="12">The sequence shown here is derived from an EMBL/GenBank/DDBJ whole genome shotgun (WGS) entry which is preliminary data.</text>
</comment>